<evidence type="ECO:0000313" key="5">
    <source>
        <dbReference type="EMBL" id="PBK95113.1"/>
    </source>
</evidence>
<keyword evidence="4" id="KW-0812">Transmembrane</keyword>
<keyword evidence="4" id="KW-0472">Membrane</keyword>
<sequence>FEPQTVQKRADLFALNTIALFFIIRAIQSLLVKGASSRPQGMSSVINISSVVAKLNTSLPMVAYSVTEAALDKLTLVLVTSFGGRGISIQVNALQPGSFSSEMVPPEFLEALKTELLPGQVALIPVRRHGS</sequence>
<keyword evidence="2" id="KW-0521">NADP</keyword>
<dbReference type="EMBL" id="KZ293652">
    <property type="protein sequence ID" value="PBK95113.1"/>
    <property type="molecule type" value="Genomic_DNA"/>
</dbReference>
<protein>
    <recommendedName>
        <fullName evidence="7">NAD(P)-binding protein</fullName>
    </recommendedName>
</protein>
<feature type="non-terminal residue" evidence="5">
    <location>
        <position position="1"/>
    </location>
</feature>
<evidence type="ECO:0000256" key="1">
    <source>
        <dbReference type="ARBA" id="ARBA00006484"/>
    </source>
</evidence>
<evidence type="ECO:0000256" key="3">
    <source>
        <dbReference type="ARBA" id="ARBA00023002"/>
    </source>
</evidence>
<evidence type="ECO:0000313" key="6">
    <source>
        <dbReference type="Proteomes" id="UP000217790"/>
    </source>
</evidence>
<organism evidence="5 6">
    <name type="scientific">Armillaria gallica</name>
    <name type="common">Bulbous honey fungus</name>
    <name type="synonym">Armillaria bulbosa</name>
    <dbReference type="NCBI Taxonomy" id="47427"/>
    <lineage>
        <taxon>Eukaryota</taxon>
        <taxon>Fungi</taxon>
        <taxon>Dikarya</taxon>
        <taxon>Basidiomycota</taxon>
        <taxon>Agaricomycotina</taxon>
        <taxon>Agaricomycetes</taxon>
        <taxon>Agaricomycetidae</taxon>
        <taxon>Agaricales</taxon>
        <taxon>Marasmiineae</taxon>
        <taxon>Physalacriaceae</taxon>
        <taxon>Armillaria</taxon>
    </lineage>
</organism>
<dbReference type="PANTHER" id="PTHR43618:SF8">
    <property type="entry name" value="7ALPHA-HYDROXYSTEROID DEHYDROGENASE"/>
    <property type="match status" value="1"/>
</dbReference>
<proteinExistence type="inferred from homology"/>
<gene>
    <name evidence="5" type="ORF">ARMGADRAFT_1144797</name>
</gene>
<dbReference type="Proteomes" id="UP000217790">
    <property type="component" value="Unassembled WGS sequence"/>
</dbReference>
<dbReference type="PRINTS" id="PR00081">
    <property type="entry name" value="GDHRDH"/>
</dbReference>
<keyword evidence="4" id="KW-1133">Transmembrane helix</keyword>
<dbReference type="InterPro" id="IPR052178">
    <property type="entry name" value="Sec_Metab_Biosynth_SDR"/>
</dbReference>
<accession>A0A2H3E3I1</accession>
<evidence type="ECO:0000256" key="4">
    <source>
        <dbReference type="SAM" id="Phobius"/>
    </source>
</evidence>
<dbReference type="InterPro" id="IPR002347">
    <property type="entry name" value="SDR_fam"/>
</dbReference>
<dbReference type="CDD" id="cd05233">
    <property type="entry name" value="SDR_c"/>
    <property type="match status" value="1"/>
</dbReference>
<dbReference type="PANTHER" id="PTHR43618">
    <property type="entry name" value="7-ALPHA-HYDROXYSTEROID DEHYDROGENASE"/>
    <property type="match status" value="1"/>
</dbReference>
<evidence type="ECO:0008006" key="7">
    <source>
        <dbReference type="Google" id="ProtNLM"/>
    </source>
</evidence>
<evidence type="ECO:0000256" key="2">
    <source>
        <dbReference type="ARBA" id="ARBA00022857"/>
    </source>
</evidence>
<dbReference type="Gene3D" id="3.40.50.720">
    <property type="entry name" value="NAD(P)-binding Rossmann-like Domain"/>
    <property type="match status" value="1"/>
</dbReference>
<dbReference type="GO" id="GO:0016491">
    <property type="term" value="F:oxidoreductase activity"/>
    <property type="evidence" value="ECO:0007669"/>
    <property type="project" value="UniProtKB-KW"/>
</dbReference>
<keyword evidence="6" id="KW-1185">Reference proteome</keyword>
<feature type="transmembrane region" description="Helical" evidence="4">
    <location>
        <begin position="12"/>
        <end position="32"/>
    </location>
</feature>
<dbReference type="InParanoid" id="A0A2H3E3I1"/>
<dbReference type="AlphaFoldDB" id="A0A2H3E3I1"/>
<dbReference type="SUPFAM" id="SSF51735">
    <property type="entry name" value="NAD(P)-binding Rossmann-fold domains"/>
    <property type="match status" value="1"/>
</dbReference>
<comment type="similarity">
    <text evidence="1">Belongs to the short-chain dehydrogenases/reductases (SDR) family.</text>
</comment>
<reference evidence="6" key="1">
    <citation type="journal article" date="2017" name="Nat. Ecol. Evol.">
        <title>Genome expansion and lineage-specific genetic innovations in the forest pathogenic fungi Armillaria.</title>
        <authorList>
            <person name="Sipos G."/>
            <person name="Prasanna A.N."/>
            <person name="Walter M.C."/>
            <person name="O'Connor E."/>
            <person name="Balint B."/>
            <person name="Krizsan K."/>
            <person name="Kiss B."/>
            <person name="Hess J."/>
            <person name="Varga T."/>
            <person name="Slot J."/>
            <person name="Riley R."/>
            <person name="Boka B."/>
            <person name="Rigling D."/>
            <person name="Barry K."/>
            <person name="Lee J."/>
            <person name="Mihaltcheva S."/>
            <person name="LaButti K."/>
            <person name="Lipzen A."/>
            <person name="Waldron R."/>
            <person name="Moloney N.M."/>
            <person name="Sperisen C."/>
            <person name="Kredics L."/>
            <person name="Vagvoelgyi C."/>
            <person name="Patrignani A."/>
            <person name="Fitzpatrick D."/>
            <person name="Nagy I."/>
            <person name="Doyle S."/>
            <person name="Anderson J.B."/>
            <person name="Grigoriev I.V."/>
            <person name="Gueldener U."/>
            <person name="Muensterkoetter M."/>
            <person name="Nagy L.G."/>
        </authorList>
    </citation>
    <scope>NUCLEOTIDE SEQUENCE [LARGE SCALE GENOMIC DNA]</scope>
    <source>
        <strain evidence="6">Ar21-2</strain>
    </source>
</reference>
<dbReference type="Pfam" id="PF00106">
    <property type="entry name" value="adh_short"/>
    <property type="match status" value="1"/>
</dbReference>
<keyword evidence="3" id="KW-0560">Oxidoreductase</keyword>
<dbReference type="OrthoDB" id="3819888at2759"/>
<dbReference type="InterPro" id="IPR036291">
    <property type="entry name" value="NAD(P)-bd_dom_sf"/>
</dbReference>
<name>A0A2H3E3I1_ARMGA</name>